<keyword evidence="2" id="KW-1185">Reference proteome</keyword>
<evidence type="ECO:0000313" key="1">
    <source>
        <dbReference type="EMBL" id="CAH2043284.1"/>
    </source>
</evidence>
<gene>
    <name evidence="1" type="ORF">IPOD504_LOCUS4229</name>
</gene>
<protein>
    <submittedName>
        <fullName evidence="1">Uncharacterized protein</fullName>
    </submittedName>
</protein>
<dbReference type="EMBL" id="OW152827">
    <property type="protein sequence ID" value="CAH2043284.1"/>
    <property type="molecule type" value="Genomic_DNA"/>
</dbReference>
<accession>A0ABN8HXQ5</accession>
<feature type="non-terminal residue" evidence="1">
    <location>
        <position position="206"/>
    </location>
</feature>
<sequence>MADPFLWAMYGLAEDHCKEMGYTFAFISQTFDGDLFANPKSIRPERCPETVNSDVIRTSDEMDRRFPLPSTAFVVRVDATPRENGRCSLRNKDHSPFRCITTVRKRAGIINHLFTDHSDDAESVAVHVNARDQNTASSLAARSSRNGYRRSRTRARARISTKPLFLFPVRSRRAEAAGHRQLAVAAFENSRAATPITMGPTNDAQP</sequence>
<reference evidence="1" key="1">
    <citation type="submission" date="2022-03" db="EMBL/GenBank/DDBJ databases">
        <authorList>
            <person name="Martin H S."/>
        </authorList>
    </citation>
    <scope>NUCLEOTIDE SEQUENCE</scope>
</reference>
<dbReference type="Proteomes" id="UP000837857">
    <property type="component" value="Chromosome 15"/>
</dbReference>
<name>A0ABN8HXQ5_9NEOP</name>
<proteinExistence type="predicted"/>
<organism evidence="1 2">
    <name type="scientific">Iphiclides podalirius</name>
    <name type="common">scarce swallowtail</name>
    <dbReference type="NCBI Taxonomy" id="110791"/>
    <lineage>
        <taxon>Eukaryota</taxon>
        <taxon>Metazoa</taxon>
        <taxon>Ecdysozoa</taxon>
        <taxon>Arthropoda</taxon>
        <taxon>Hexapoda</taxon>
        <taxon>Insecta</taxon>
        <taxon>Pterygota</taxon>
        <taxon>Neoptera</taxon>
        <taxon>Endopterygota</taxon>
        <taxon>Lepidoptera</taxon>
        <taxon>Glossata</taxon>
        <taxon>Ditrysia</taxon>
        <taxon>Papilionoidea</taxon>
        <taxon>Papilionidae</taxon>
        <taxon>Papilioninae</taxon>
        <taxon>Iphiclides</taxon>
    </lineage>
</organism>
<evidence type="ECO:0000313" key="2">
    <source>
        <dbReference type="Proteomes" id="UP000837857"/>
    </source>
</evidence>